<dbReference type="RefSeq" id="WP_252767533.1">
    <property type="nucleotide sequence ID" value="NZ_CP097120.1"/>
</dbReference>
<sequence>MAELTKNELHTALKCVLHQGLTNFKVRNSKKVLHLFQEQDLKNKKGSIALFRSKPQMKKSQGFPVTSFEALFENDNKATHWTPNEFSWLGYTDDKKGLKGHFEKNLIQINTFVVDIDFKSAQERDINRQKVFDGLLLGYVFLPTLILITDKGYQVYYVLKDPAFVAKKNNEYPVLKAAKLIAKNIKRAIKHELGEEVDVGCNDFGIFRVPRQDNVLYFEPEMQVNFYELIRWSEKYQDDERPKLEVVHSKLPKKQMDQPWFNWLLHKKNIKPGMGLGRHNTILTLALACYSSDLPEEDAYNLLDEFNSNLYVSLDQRDFSNCIKSAYSGKYKGANRLYINTLIETWATSEEAAQIRKQKKPVWHKYAKKRSERKYSHKKEWAQDLLKVLDRIGSNLGSKSVSMSTRELQKELGISPSSLNRVLKELKRTNKIIVKKTSNNQRANSYTTLKMLLRALINSKVQLHKQFLNQAVIELESDISELKNTIESLTANKSKKPGGFARGSDLSTKNLG</sequence>
<accession>A0A9Q8ZVF9</accession>
<dbReference type="InterPro" id="IPR036390">
    <property type="entry name" value="WH_DNA-bd_sf"/>
</dbReference>
<feature type="region of interest" description="Disordered" evidence="2">
    <location>
        <begin position="492"/>
        <end position="512"/>
    </location>
</feature>
<gene>
    <name evidence="4" type="ORF">M3M40_07305</name>
</gene>
<dbReference type="EMBL" id="CP097120">
    <property type="protein sequence ID" value="USS89987.1"/>
    <property type="molecule type" value="Genomic_DNA"/>
</dbReference>
<evidence type="ECO:0000313" key="4">
    <source>
        <dbReference type="EMBL" id="USS89987.1"/>
    </source>
</evidence>
<name>A0A9Q8ZVF9_9LACO</name>
<dbReference type="SUPFAM" id="SSF46785">
    <property type="entry name" value="Winged helix' DNA-binding domain"/>
    <property type="match status" value="1"/>
</dbReference>
<evidence type="ECO:0000256" key="1">
    <source>
        <dbReference type="SAM" id="Coils"/>
    </source>
</evidence>
<proteinExistence type="predicted"/>
<keyword evidence="4" id="KW-0614">Plasmid</keyword>
<keyword evidence="1" id="KW-0175">Coiled coil</keyword>
<dbReference type="Proteomes" id="UP001055911">
    <property type="component" value="Plasmid p1unnamed"/>
</dbReference>
<dbReference type="InterPro" id="IPR014820">
    <property type="entry name" value="PriCT_1"/>
</dbReference>
<feature type="coiled-coil region" evidence="1">
    <location>
        <begin position="465"/>
        <end position="492"/>
    </location>
</feature>
<reference evidence="4" key="1">
    <citation type="submission" date="2022-05" db="EMBL/GenBank/DDBJ databases">
        <authorList>
            <person name="Oliphant S.A."/>
            <person name="Watson-Haigh N.S."/>
            <person name="Sumby K.M."/>
            <person name="Gardner J.M."/>
            <person name="Jiranek V."/>
        </authorList>
    </citation>
    <scope>NUCLEOTIDE SEQUENCE</scope>
    <source>
        <strain evidence="4">KI4_B1</strain>
        <plasmid evidence="4">p1unnamed</plasmid>
    </source>
</reference>
<evidence type="ECO:0000256" key="2">
    <source>
        <dbReference type="SAM" id="MobiDB-lite"/>
    </source>
</evidence>
<protein>
    <submittedName>
        <fullName evidence="4">Primase C-terminal domain-containing protein</fullName>
    </submittedName>
</protein>
<dbReference type="Pfam" id="PF08708">
    <property type="entry name" value="PriCT_1"/>
    <property type="match status" value="1"/>
</dbReference>
<keyword evidence="5" id="KW-1185">Reference proteome</keyword>
<geneLocation type="plasmid" evidence="4 5">
    <name>p1unnamed</name>
</geneLocation>
<evidence type="ECO:0000313" key="5">
    <source>
        <dbReference type="Proteomes" id="UP001055911"/>
    </source>
</evidence>
<dbReference type="AlphaFoldDB" id="A0A9Q8ZVF9"/>
<evidence type="ECO:0000259" key="3">
    <source>
        <dbReference type="Pfam" id="PF08708"/>
    </source>
</evidence>
<feature type="domain" description="Primase C-terminal 1" evidence="3">
    <location>
        <begin position="276"/>
        <end position="331"/>
    </location>
</feature>
<organism evidence="4 5">
    <name type="scientific">Fructilactobacillus cliffordii</name>
    <dbReference type="NCBI Taxonomy" id="2940299"/>
    <lineage>
        <taxon>Bacteria</taxon>
        <taxon>Bacillati</taxon>
        <taxon>Bacillota</taxon>
        <taxon>Bacilli</taxon>
        <taxon>Lactobacillales</taxon>
        <taxon>Lactobacillaceae</taxon>
        <taxon>Fructilactobacillus</taxon>
    </lineage>
</organism>